<evidence type="ECO:0000313" key="1">
    <source>
        <dbReference type="EMBL" id="RSK34464.1"/>
    </source>
</evidence>
<dbReference type="AlphaFoldDB" id="A0A428JMM2"/>
<comment type="caution">
    <text evidence="1">The sequence shown here is derived from an EMBL/GenBank/DDBJ whole genome shotgun (WGS) entry which is preliminary data.</text>
</comment>
<evidence type="ECO:0000313" key="2">
    <source>
        <dbReference type="Proteomes" id="UP000280066"/>
    </source>
</evidence>
<keyword evidence="2" id="KW-1185">Reference proteome</keyword>
<reference evidence="1 2" key="1">
    <citation type="submission" date="2018-12" db="EMBL/GenBank/DDBJ databases">
        <authorList>
            <person name="Feng G."/>
            <person name="Zhu H."/>
        </authorList>
    </citation>
    <scope>NUCLEOTIDE SEQUENCE [LARGE SCALE GENOMIC DNA]</scope>
    <source>
        <strain evidence="1 2">9PBR-2</strain>
    </source>
</reference>
<sequence length="172" mass="20221">MPISLEQIIKEGNISPLHWGMNGKDIAHRLSHSYQLIQRHRQANYPFLDLEGVELYFRGDLYQELYQLIIQVWRIRPKARKRFFGVAWLHNKLTYDKVLGNLKRVGWHFTAYTGSQKEPVLLVEDRALFRFYDIPEPNGAYLLCKVVVLCPQDTQFVIDELGKLPYEMIQSG</sequence>
<name>A0A428JMM2_9BACT</name>
<dbReference type="OrthoDB" id="883335at2"/>
<dbReference type="EMBL" id="RWIS01000004">
    <property type="protein sequence ID" value="RSK34464.1"/>
    <property type="molecule type" value="Genomic_DNA"/>
</dbReference>
<gene>
    <name evidence="1" type="ORF">EI290_07480</name>
</gene>
<proteinExistence type="predicted"/>
<accession>A0A428JMM2</accession>
<dbReference type="RefSeq" id="WP_125428306.1">
    <property type="nucleotide sequence ID" value="NZ_RWIS01000004.1"/>
</dbReference>
<dbReference type="Proteomes" id="UP000280066">
    <property type="component" value="Unassembled WGS sequence"/>
</dbReference>
<organism evidence="1 2">
    <name type="scientific">Hymenobacter metallilatus</name>
    <dbReference type="NCBI Taxonomy" id="2493666"/>
    <lineage>
        <taxon>Bacteria</taxon>
        <taxon>Pseudomonadati</taxon>
        <taxon>Bacteroidota</taxon>
        <taxon>Cytophagia</taxon>
        <taxon>Cytophagales</taxon>
        <taxon>Hymenobacteraceae</taxon>
        <taxon>Hymenobacter</taxon>
    </lineage>
</organism>
<protein>
    <submittedName>
        <fullName evidence="1">Uncharacterized protein</fullName>
    </submittedName>
</protein>